<proteinExistence type="predicted"/>
<evidence type="ECO:0000313" key="2">
    <source>
        <dbReference type="EMBL" id="CAG9559445.1"/>
    </source>
</evidence>
<accession>A0A8J2QC39</accession>
<gene>
    <name evidence="2" type="ORF">DCHRY22_LOCUS1312</name>
</gene>
<evidence type="ECO:0000313" key="3">
    <source>
        <dbReference type="Proteomes" id="UP000789524"/>
    </source>
</evidence>
<protein>
    <submittedName>
        <fullName evidence="2">(African queen) hypothetical protein</fullName>
    </submittedName>
</protein>
<reference evidence="2" key="1">
    <citation type="submission" date="2021-09" db="EMBL/GenBank/DDBJ databases">
        <authorList>
            <person name="Martin H S."/>
        </authorList>
    </citation>
    <scope>NUCLEOTIDE SEQUENCE</scope>
</reference>
<comment type="caution">
    <text evidence="2">The sequence shown here is derived from an EMBL/GenBank/DDBJ whole genome shotgun (WGS) entry which is preliminary data.</text>
</comment>
<name>A0A8J2QC39_9NEOP</name>
<organism evidence="2 3">
    <name type="scientific">Danaus chrysippus</name>
    <name type="common">African queen</name>
    <dbReference type="NCBI Taxonomy" id="151541"/>
    <lineage>
        <taxon>Eukaryota</taxon>
        <taxon>Metazoa</taxon>
        <taxon>Ecdysozoa</taxon>
        <taxon>Arthropoda</taxon>
        <taxon>Hexapoda</taxon>
        <taxon>Insecta</taxon>
        <taxon>Pterygota</taxon>
        <taxon>Neoptera</taxon>
        <taxon>Endopterygota</taxon>
        <taxon>Lepidoptera</taxon>
        <taxon>Glossata</taxon>
        <taxon>Ditrysia</taxon>
        <taxon>Papilionoidea</taxon>
        <taxon>Nymphalidae</taxon>
        <taxon>Danainae</taxon>
        <taxon>Danaini</taxon>
        <taxon>Danaina</taxon>
        <taxon>Danaus</taxon>
        <taxon>Anosia</taxon>
    </lineage>
</organism>
<dbReference type="EMBL" id="CAKASE010000043">
    <property type="protein sequence ID" value="CAG9559445.1"/>
    <property type="molecule type" value="Genomic_DNA"/>
</dbReference>
<dbReference type="AlphaFoldDB" id="A0A8J2QC39"/>
<dbReference type="Proteomes" id="UP000789524">
    <property type="component" value="Unassembled WGS sequence"/>
</dbReference>
<dbReference type="OrthoDB" id="5981879at2759"/>
<sequence length="97" mass="11068">MGVLMEAGEEDSVAGETRRRRAGPGPARSRLGEDRVARPPKKKWIEEYLGESEDTRHSGGGLSYDSTHRREVYRHTHTHTHRHTYTHTYAVLLMLDG</sequence>
<keyword evidence="3" id="KW-1185">Reference proteome</keyword>
<evidence type="ECO:0000256" key="1">
    <source>
        <dbReference type="SAM" id="MobiDB-lite"/>
    </source>
</evidence>
<feature type="region of interest" description="Disordered" evidence="1">
    <location>
        <begin position="1"/>
        <end position="67"/>
    </location>
</feature>